<comment type="caution">
    <text evidence="2">The sequence shown here is derived from an EMBL/GenBank/DDBJ whole genome shotgun (WGS) entry which is preliminary data.</text>
</comment>
<feature type="compositionally biased region" description="Basic and acidic residues" evidence="1">
    <location>
        <begin position="256"/>
        <end position="267"/>
    </location>
</feature>
<feature type="compositionally biased region" description="Basic and acidic residues" evidence="1">
    <location>
        <begin position="233"/>
        <end position="243"/>
    </location>
</feature>
<dbReference type="Proteomes" id="UP001642405">
    <property type="component" value="Unassembled WGS sequence"/>
</dbReference>
<accession>A0ABP0BVJ7</accession>
<sequence>MDRKSQSSSAPSRKLTPIHMRGKRKTSRSPTAGSSSSQSNNTDSEAAAAASKLSLGSRSSSRNKRSREPSLASASTSAAASSARRMRAQRYTPFDRYFPLEILERIFIYSKNFSLPFASPRLGLKLSNRHTLRDLILEAFGPYWGLSQVLGYRDPGTKGPKAKAKRSAMKVALKIWLQKNKSRGKTYAHTLCPYSEDPDMDVAARFVLNIEDFETLVENHPQGHVLSIEELDLNERDDDRCDSDSDDDDDDEGSGNEDKKGASHDDPSQSEDESSDKNEDNASKQEEGQVGGRNAGEPKTSESPANIEPTGGPHDVSAHACFALDQYFVLESIYRDSPYDPKVADEPHKLLETYVAEPDEDEDEDAEPEPASGMQLLFFRMTVSIYRRGGSSRTVRIPEWLQLAGGPYPSSKSETKEGRKALRDRLRDAFDMLTWLILAGIQLQPSDSWETTWEGFQQLLKVDVRPNEWDTYEEGENIVTMHHSYRNNGRNQAPDRPVRLQYSVDTLVAGMLAHFYTLGVFYQQWPENIVEDAMEKATEFGKRENGAFKETHTYKTLQRIALLCDPEGKWSEDWLQKTWQELKF</sequence>
<feature type="compositionally biased region" description="Basic and acidic residues" evidence="1">
    <location>
        <begin position="275"/>
        <end position="287"/>
    </location>
</feature>
<feature type="compositionally biased region" description="Low complexity" evidence="1">
    <location>
        <begin position="28"/>
        <end position="60"/>
    </location>
</feature>
<gene>
    <name evidence="2" type="ORF">SCUCBS95973_005260</name>
</gene>
<evidence type="ECO:0000313" key="3">
    <source>
        <dbReference type="Proteomes" id="UP001642405"/>
    </source>
</evidence>
<organism evidence="2 3">
    <name type="scientific">Sporothrix curviconia</name>
    <dbReference type="NCBI Taxonomy" id="1260050"/>
    <lineage>
        <taxon>Eukaryota</taxon>
        <taxon>Fungi</taxon>
        <taxon>Dikarya</taxon>
        <taxon>Ascomycota</taxon>
        <taxon>Pezizomycotina</taxon>
        <taxon>Sordariomycetes</taxon>
        <taxon>Sordariomycetidae</taxon>
        <taxon>Ophiostomatales</taxon>
        <taxon>Ophiostomataceae</taxon>
        <taxon>Sporothrix</taxon>
    </lineage>
</organism>
<feature type="compositionally biased region" description="Low complexity" evidence="1">
    <location>
        <begin position="69"/>
        <end position="83"/>
    </location>
</feature>
<feature type="region of interest" description="Disordered" evidence="1">
    <location>
        <begin position="228"/>
        <end position="314"/>
    </location>
</feature>
<feature type="compositionally biased region" description="Acidic residues" evidence="1">
    <location>
        <begin position="244"/>
        <end position="255"/>
    </location>
</feature>
<keyword evidence="3" id="KW-1185">Reference proteome</keyword>
<name>A0ABP0BVJ7_9PEZI</name>
<feature type="region of interest" description="Disordered" evidence="1">
    <location>
        <begin position="1"/>
        <end position="85"/>
    </location>
</feature>
<proteinExistence type="predicted"/>
<evidence type="ECO:0000313" key="2">
    <source>
        <dbReference type="EMBL" id="CAK7223675.1"/>
    </source>
</evidence>
<protein>
    <submittedName>
        <fullName evidence="2">Uncharacterized protein</fullName>
    </submittedName>
</protein>
<evidence type="ECO:0000256" key="1">
    <source>
        <dbReference type="SAM" id="MobiDB-lite"/>
    </source>
</evidence>
<dbReference type="EMBL" id="CAWUHB010000028">
    <property type="protein sequence ID" value="CAK7223675.1"/>
    <property type="molecule type" value="Genomic_DNA"/>
</dbReference>
<reference evidence="2 3" key="1">
    <citation type="submission" date="2024-01" db="EMBL/GenBank/DDBJ databases">
        <authorList>
            <person name="Allen C."/>
            <person name="Tagirdzhanova G."/>
        </authorList>
    </citation>
    <scope>NUCLEOTIDE SEQUENCE [LARGE SCALE GENOMIC DNA]</scope>
</reference>
<feature type="compositionally biased region" description="Polar residues" evidence="1">
    <location>
        <begin position="1"/>
        <end position="11"/>
    </location>
</feature>